<reference evidence="1 2" key="1">
    <citation type="submission" date="2023-02" db="EMBL/GenBank/DDBJ databases">
        <title>LHISI_Scaffold_Assembly.</title>
        <authorList>
            <person name="Stuart O.P."/>
            <person name="Cleave R."/>
            <person name="Magrath M.J.L."/>
            <person name="Mikheyev A.S."/>
        </authorList>
    </citation>
    <scope>NUCLEOTIDE SEQUENCE [LARGE SCALE GENOMIC DNA]</scope>
    <source>
        <strain evidence="1">Daus_M_001</strain>
        <tissue evidence="1">Leg muscle</tissue>
    </source>
</reference>
<comment type="caution">
    <text evidence="1">The sequence shown here is derived from an EMBL/GenBank/DDBJ whole genome shotgun (WGS) entry which is preliminary data.</text>
</comment>
<dbReference type="Proteomes" id="UP001159363">
    <property type="component" value="Chromosome 12"/>
</dbReference>
<keyword evidence="2" id="KW-1185">Reference proteome</keyword>
<dbReference type="EMBL" id="JARBHB010000013">
    <property type="protein sequence ID" value="KAJ8870579.1"/>
    <property type="molecule type" value="Genomic_DNA"/>
</dbReference>
<organism evidence="1 2">
    <name type="scientific">Dryococelus australis</name>
    <dbReference type="NCBI Taxonomy" id="614101"/>
    <lineage>
        <taxon>Eukaryota</taxon>
        <taxon>Metazoa</taxon>
        <taxon>Ecdysozoa</taxon>
        <taxon>Arthropoda</taxon>
        <taxon>Hexapoda</taxon>
        <taxon>Insecta</taxon>
        <taxon>Pterygota</taxon>
        <taxon>Neoptera</taxon>
        <taxon>Polyneoptera</taxon>
        <taxon>Phasmatodea</taxon>
        <taxon>Verophasmatodea</taxon>
        <taxon>Anareolatae</taxon>
        <taxon>Phasmatidae</taxon>
        <taxon>Eurycanthinae</taxon>
        <taxon>Dryococelus</taxon>
    </lineage>
</organism>
<name>A0ABQ9GDV2_9NEOP</name>
<protein>
    <submittedName>
        <fullName evidence="1">Uncharacterized protein</fullName>
    </submittedName>
</protein>
<accession>A0ABQ9GDV2</accession>
<sequence>MQQNQLVEDCTYYFTVEHVPGKENQLAYVQSRSRHEHNRNRQVHVNTLQIVNMEVLVDELCCEIMGTQDSCAVAKKKKAQCET</sequence>
<evidence type="ECO:0000313" key="2">
    <source>
        <dbReference type="Proteomes" id="UP001159363"/>
    </source>
</evidence>
<evidence type="ECO:0000313" key="1">
    <source>
        <dbReference type="EMBL" id="KAJ8870579.1"/>
    </source>
</evidence>
<proteinExistence type="predicted"/>
<gene>
    <name evidence="1" type="ORF">PR048_029602</name>
</gene>